<organism evidence="1 2">
    <name type="scientific">[Eubacterium] siraeum</name>
    <dbReference type="NCBI Taxonomy" id="39492"/>
    <lineage>
        <taxon>Bacteria</taxon>
        <taxon>Bacillati</taxon>
        <taxon>Bacillota</taxon>
        <taxon>Clostridia</taxon>
        <taxon>Eubacteriales</taxon>
        <taxon>Oscillospiraceae</taxon>
        <taxon>Oscillospiraceae incertae sedis</taxon>
    </lineage>
</organism>
<name>A0A174ZI98_9FIRM</name>
<evidence type="ECO:0000313" key="1">
    <source>
        <dbReference type="EMBL" id="CUQ85577.1"/>
    </source>
</evidence>
<dbReference type="STRING" id="39492.ERS852540_01130"/>
<dbReference type="OrthoDB" id="1857674at2"/>
<protein>
    <submittedName>
        <fullName evidence="1">Uncharacterized protein</fullName>
    </submittedName>
</protein>
<evidence type="ECO:0000313" key="2">
    <source>
        <dbReference type="Proteomes" id="UP000095662"/>
    </source>
</evidence>
<proteinExistence type="predicted"/>
<dbReference type="EMBL" id="CZBY01000007">
    <property type="protein sequence ID" value="CUQ85577.1"/>
    <property type="molecule type" value="Genomic_DNA"/>
</dbReference>
<gene>
    <name evidence="1" type="ORF">ERS852540_01130</name>
</gene>
<accession>A0A174ZI98</accession>
<dbReference type="Proteomes" id="UP000095662">
    <property type="component" value="Unassembled WGS sequence"/>
</dbReference>
<sequence>MSENKKSKQSAYEQQESRLSAQSVAFIKLLTQRGILGDAEIDDDKIRQAQKEKKRHTYHNTEMLLQHYRDIVWALECFPSTIVEELDRPLDDLDALISYVDVEMSLDNRKLESRIESIKKSRLLLDRVNDALTILKKKPDNGEKMYELIYLTYIAPEKLSHSELLYRLDISSRHYYRLRQQAFGILSIRLWSAPVAEMDSWLEVLNLLEQLC</sequence>
<dbReference type="AlphaFoldDB" id="A0A174ZI98"/>
<reference evidence="1 2" key="1">
    <citation type="submission" date="2015-09" db="EMBL/GenBank/DDBJ databases">
        <authorList>
            <consortium name="Pathogen Informatics"/>
        </authorList>
    </citation>
    <scope>NUCLEOTIDE SEQUENCE [LARGE SCALE GENOMIC DNA]</scope>
    <source>
        <strain evidence="1 2">2789STDY5834928</strain>
    </source>
</reference>